<dbReference type="Proteomes" id="UP001383192">
    <property type="component" value="Unassembled WGS sequence"/>
</dbReference>
<proteinExistence type="predicted"/>
<sequence>AGQSMYAGGESVVTDATDKHEIRIKEEDTAMIVEVETTRSSLKLIDNDTKQLIEY</sequence>
<organism evidence="1 2">
    <name type="scientific">Paramarasmius palmivorus</name>
    <dbReference type="NCBI Taxonomy" id="297713"/>
    <lineage>
        <taxon>Eukaryota</taxon>
        <taxon>Fungi</taxon>
        <taxon>Dikarya</taxon>
        <taxon>Basidiomycota</taxon>
        <taxon>Agaricomycotina</taxon>
        <taxon>Agaricomycetes</taxon>
        <taxon>Agaricomycetidae</taxon>
        <taxon>Agaricales</taxon>
        <taxon>Marasmiineae</taxon>
        <taxon>Marasmiaceae</taxon>
        <taxon>Paramarasmius</taxon>
    </lineage>
</organism>
<comment type="caution">
    <text evidence="1">The sequence shown here is derived from an EMBL/GenBank/DDBJ whole genome shotgun (WGS) entry which is preliminary data.</text>
</comment>
<gene>
    <name evidence="1" type="ORF">VNI00_019277</name>
</gene>
<dbReference type="EMBL" id="JAYKXP010000346">
    <property type="protein sequence ID" value="KAK7014768.1"/>
    <property type="molecule type" value="Genomic_DNA"/>
</dbReference>
<reference evidence="1 2" key="1">
    <citation type="submission" date="2024-01" db="EMBL/GenBank/DDBJ databases">
        <title>A draft genome for a cacao thread blight-causing isolate of Paramarasmius palmivorus.</title>
        <authorList>
            <person name="Baruah I.K."/>
            <person name="Bukari Y."/>
            <person name="Amoako-Attah I."/>
            <person name="Meinhardt L.W."/>
            <person name="Bailey B.A."/>
            <person name="Cohen S.P."/>
        </authorList>
    </citation>
    <scope>NUCLEOTIDE SEQUENCE [LARGE SCALE GENOMIC DNA]</scope>
    <source>
        <strain evidence="1 2">GH-12</strain>
    </source>
</reference>
<evidence type="ECO:0000313" key="1">
    <source>
        <dbReference type="EMBL" id="KAK7014768.1"/>
    </source>
</evidence>
<name>A0AAW0ARN5_9AGAR</name>
<accession>A0AAW0ARN5</accession>
<protein>
    <submittedName>
        <fullName evidence="1">Uncharacterized protein</fullName>
    </submittedName>
</protein>
<keyword evidence="2" id="KW-1185">Reference proteome</keyword>
<feature type="non-terminal residue" evidence="1">
    <location>
        <position position="1"/>
    </location>
</feature>
<dbReference type="AlphaFoldDB" id="A0AAW0ARN5"/>
<evidence type="ECO:0000313" key="2">
    <source>
        <dbReference type="Proteomes" id="UP001383192"/>
    </source>
</evidence>